<feature type="chain" id="PRO_5046522103" description="Peptidase M61 catalytic domain-containing protein" evidence="2">
    <location>
        <begin position="25"/>
        <end position="468"/>
    </location>
</feature>
<sequence>MPFVVVRLFAVLALLLSLAITAQAATPSGCEVFWQLTPRWADSGAATQLDLRLAVDGGPLVPQPLADDPALMIGARQLAFAGRALLMLPPALAGRATLQMCLQVDGLSPDQRLFSSLHPAPGDDRLLRWQGPPALAREIVIAAGSWQLRERIAEGQALRIVLPTDGAGSANVADAVADAAVRVVTAQRRFWGATETPRSTWLVTLAANDNGSPAGAIGLHDALLLRLPSGAQAIEPVIETLLAQAALRNWFRERFGPVAFAPRGDEAASAWFSEGFSLFYALRLRAADGSGSLDGLAAALTMLWNQPGTNPAALPWLAAHWHSALQARGHAGGLDAVLHRLQLPPAARRDDGGPFGPLSQPLAVHRLQAAVRPLLGESMRADLLHFIGPGAAPSRSTLGPCFELDVAARRISAARDAASSAACQAWLGVGRSAAAAAAANAQPPKAAAGKNAAASSKATKAAPKRRKR</sequence>
<feature type="region of interest" description="Disordered" evidence="1">
    <location>
        <begin position="437"/>
        <end position="468"/>
    </location>
</feature>
<keyword evidence="2" id="KW-0732">Signal</keyword>
<accession>A0ABX2ETQ4</accession>
<proteinExistence type="predicted"/>
<comment type="caution">
    <text evidence="3">The sequence shown here is derived from an EMBL/GenBank/DDBJ whole genome shotgun (WGS) entry which is preliminary data.</text>
</comment>
<reference evidence="3 4" key="1">
    <citation type="submission" date="2020-05" db="EMBL/GenBank/DDBJ databases">
        <title>Aquincola sp. isolate from soil.</title>
        <authorList>
            <person name="Han J."/>
            <person name="Kim D.-U."/>
        </authorList>
    </citation>
    <scope>NUCLEOTIDE SEQUENCE [LARGE SCALE GENOMIC DNA]</scope>
    <source>
        <strain evidence="3 4">S2</strain>
    </source>
</reference>
<name>A0ABX2ETQ4_9BURK</name>
<evidence type="ECO:0000256" key="1">
    <source>
        <dbReference type="SAM" id="MobiDB-lite"/>
    </source>
</evidence>
<organism evidence="3 4">
    <name type="scientific">Pseudaquabacterium terrae</name>
    <dbReference type="NCBI Taxonomy" id="2732868"/>
    <lineage>
        <taxon>Bacteria</taxon>
        <taxon>Pseudomonadati</taxon>
        <taxon>Pseudomonadota</taxon>
        <taxon>Betaproteobacteria</taxon>
        <taxon>Burkholderiales</taxon>
        <taxon>Sphaerotilaceae</taxon>
        <taxon>Pseudaquabacterium</taxon>
    </lineage>
</organism>
<dbReference type="Proteomes" id="UP000737171">
    <property type="component" value="Unassembled WGS sequence"/>
</dbReference>
<gene>
    <name evidence="3" type="ORF">HLB44_34090</name>
</gene>
<feature type="compositionally biased region" description="Low complexity" evidence="1">
    <location>
        <begin position="437"/>
        <end position="461"/>
    </location>
</feature>
<feature type="signal peptide" evidence="2">
    <location>
        <begin position="1"/>
        <end position="24"/>
    </location>
</feature>
<dbReference type="RefSeq" id="WP_173134484.1">
    <property type="nucleotide sequence ID" value="NZ_JABRWJ010000017.1"/>
</dbReference>
<evidence type="ECO:0008006" key="5">
    <source>
        <dbReference type="Google" id="ProtNLM"/>
    </source>
</evidence>
<evidence type="ECO:0000313" key="3">
    <source>
        <dbReference type="EMBL" id="NRF72028.1"/>
    </source>
</evidence>
<dbReference type="EMBL" id="JABRWJ010000017">
    <property type="protein sequence ID" value="NRF72028.1"/>
    <property type="molecule type" value="Genomic_DNA"/>
</dbReference>
<protein>
    <recommendedName>
        <fullName evidence="5">Peptidase M61 catalytic domain-containing protein</fullName>
    </recommendedName>
</protein>
<evidence type="ECO:0000313" key="4">
    <source>
        <dbReference type="Proteomes" id="UP000737171"/>
    </source>
</evidence>
<evidence type="ECO:0000256" key="2">
    <source>
        <dbReference type="SAM" id="SignalP"/>
    </source>
</evidence>
<keyword evidence="4" id="KW-1185">Reference proteome</keyword>